<protein>
    <submittedName>
        <fullName evidence="1">5211_t:CDS:1</fullName>
    </submittedName>
</protein>
<dbReference type="Proteomes" id="UP000789405">
    <property type="component" value="Unassembled WGS sequence"/>
</dbReference>
<reference evidence="1" key="1">
    <citation type="submission" date="2021-06" db="EMBL/GenBank/DDBJ databases">
        <authorList>
            <person name="Kallberg Y."/>
            <person name="Tangrot J."/>
            <person name="Rosling A."/>
        </authorList>
    </citation>
    <scope>NUCLEOTIDE SEQUENCE</scope>
    <source>
        <strain evidence="1">MA453B</strain>
    </source>
</reference>
<accession>A0A9N9DTS9</accession>
<evidence type="ECO:0000313" key="1">
    <source>
        <dbReference type="EMBL" id="CAG8653082.1"/>
    </source>
</evidence>
<proteinExistence type="predicted"/>
<dbReference type="EMBL" id="CAJVPY010005932">
    <property type="protein sequence ID" value="CAG8653082.1"/>
    <property type="molecule type" value="Genomic_DNA"/>
</dbReference>
<name>A0A9N9DTS9_9GLOM</name>
<dbReference type="AlphaFoldDB" id="A0A9N9DTS9"/>
<sequence>MLLQELRYKDYWKNPSKEWKFATWNSFYKKERPGLFPAKKNSSLEIIEVIDAKREREVAAQTEQARYFAELTEQQNLMNAHSST</sequence>
<keyword evidence="2" id="KW-1185">Reference proteome</keyword>
<gene>
    <name evidence="1" type="ORF">DERYTH_LOCUS10290</name>
</gene>
<evidence type="ECO:0000313" key="2">
    <source>
        <dbReference type="Proteomes" id="UP000789405"/>
    </source>
</evidence>
<comment type="caution">
    <text evidence="1">The sequence shown here is derived from an EMBL/GenBank/DDBJ whole genome shotgun (WGS) entry which is preliminary data.</text>
</comment>
<organism evidence="1 2">
    <name type="scientific">Dentiscutata erythropus</name>
    <dbReference type="NCBI Taxonomy" id="1348616"/>
    <lineage>
        <taxon>Eukaryota</taxon>
        <taxon>Fungi</taxon>
        <taxon>Fungi incertae sedis</taxon>
        <taxon>Mucoromycota</taxon>
        <taxon>Glomeromycotina</taxon>
        <taxon>Glomeromycetes</taxon>
        <taxon>Diversisporales</taxon>
        <taxon>Gigasporaceae</taxon>
        <taxon>Dentiscutata</taxon>
    </lineage>
</organism>